<organism evidence="3 4">
    <name type="scientific">Cyanidioschyzon merolae (strain NIES-3377 / 10D)</name>
    <name type="common">Unicellular red alga</name>
    <dbReference type="NCBI Taxonomy" id="280699"/>
    <lineage>
        <taxon>Eukaryota</taxon>
        <taxon>Rhodophyta</taxon>
        <taxon>Bangiophyceae</taxon>
        <taxon>Cyanidiales</taxon>
        <taxon>Cyanidiaceae</taxon>
        <taxon>Cyanidioschyzon</taxon>
    </lineage>
</organism>
<dbReference type="PANTHER" id="PTHR46622">
    <property type="entry name" value="DNA-DEPENDENT METALLOPROTEASE WSS1"/>
    <property type="match status" value="1"/>
</dbReference>
<feature type="compositionally biased region" description="Acidic residues" evidence="1">
    <location>
        <begin position="326"/>
        <end position="338"/>
    </location>
</feature>
<protein>
    <recommendedName>
        <fullName evidence="2">WLM domain-containing protein</fullName>
    </recommendedName>
</protein>
<proteinExistence type="predicted"/>
<dbReference type="AlphaFoldDB" id="M1VBI9"/>
<dbReference type="GO" id="GO:0008237">
    <property type="term" value="F:metallopeptidase activity"/>
    <property type="evidence" value="ECO:0007669"/>
    <property type="project" value="TreeGrafter"/>
</dbReference>
<dbReference type="Proteomes" id="UP000007014">
    <property type="component" value="Chromosome 19"/>
</dbReference>
<dbReference type="HOGENOM" id="CLU_822232_0_0_1"/>
<dbReference type="EMBL" id="AP006501">
    <property type="protein sequence ID" value="BAM82694.1"/>
    <property type="molecule type" value="Genomic_DNA"/>
</dbReference>
<dbReference type="PROSITE" id="PS51397">
    <property type="entry name" value="WLM"/>
    <property type="match status" value="1"/>
</dbReference>
<evidence type="ECO:0000313" key="3">
    <source>
        <dbReference type="EMBL" id="BAM82694.1"/>
    </source>
</evidence>
<dbReference type="GO" id="GO:0006281">
    <property type="term" value="P:DNA repair"/>
    <property type="evidence" value="ECO:0007669"/>
    <property type="project" value="TreeGrafter"/>
</dbReference>
<feature type="compositionally biased region" description="Basic and acidic residues" evidence="1">
    <location>
        <begin position="82"/>
        <end position="92"/>
    </location>
</feature>
<dbReference type="InterPro" id="IPR053000">
    <property type="entry name" value="WSS1-like_metalloprotease"/>
</dbReference>
<dbReference type="GO" id="GO:0005634">
    <property type="term" value="C:nucleus"/>
    <property type="evidence" value="ECO:0007669"/>
    <property type="project" value="TreeGrafter"/>
</dbReference>
<dbReference type="Gramene" id="CMS048CT">
    <property type="protein sequence ID" value="CMS048CT"/>
    <property type="gene ID" value="CMS048C"/>
</dbReference>
<name>M1VBI9_CYAM1</name>
<feature type="region of interest" description="Disordered" evidence="1">
    <location>
        <begin position="310"/>
        <end position="338"/>
    </location>
</feature>
<accession>M1VBI9</accession>
<evidence type="ECO:0000256" key="1">
    <source>
        <dbReference type="SAM" id="MobiDB-lite"/>
    </source>
</evidence>
<dbReference type="GeneID" id="16997398"/>
<dbReference type="PANTHER" id="PTHR46622:SF1">
    <property type="entry name" value="DNA-DEPENDENT METALLOPROTEASE WSS1"/>
    <property type="match status" value="1"/>
</dbReference>
<dbReference type="RefSeq" id="XP_005538730.1">
    <property type="nucleotide sequence ID" value="XM_005538673.1"/>
</dbReference>
<reference evidence="3 4" key="2">
    <citation type="journal article" date="2007" name="BMC Biol.">
        <title>A 100%-complete sequence reveals unusually simple genomic features in the hot-spring red alga Cyanidioschyzon merolae.</title>
        <authorList>
            <person name="Nozaki H."/>
            <person name="Takano H."/>
            <person name="Misumi O."/>
            <person name="Terasawa K."/>
            <person name="Matsuzaki M."/>
            <person name="Maruyama S."/>
            <person name="Nishida K."/>
            <person name="Yagisawa F."/>
            <person name="Yoshida Y."/>
            <person name="Fujiwara T."/>
            <person name="Takio S."/>
            <person name="Tamura K."/>
            <person name="Chung S.J."/>
            <person name="Nakamura S."/>
            <person name="Kuroiwa H."/>
            <person name="Tanaka K."/>
            <person name="Sato N."/>
            <person name="Kuroiwa T."/>
        </authorList>
    </citation>
    <scope>NUCLEOTIDE SEQUENCE [LARGE SCALE GENOMIC DNA]</scope>
    <source>
        <strain evidence="3 4">10D</strain>
    </source>
</reference>
<dbReference type="eggNOG" id="KOG1558">
    <property type="taxonomic scope" value="Eukaryota"/>
</dbReference>
<reference evidence="3 4" key="1">
    <citation type="journal article" date="2004" name="Nature">
        <title>Genome sequence of the ultrasmall unicellular red alga Cyanidioschyzon merolae 10D.</title>
        <authorList>
            <person name="Matsuzaki M."/>
            <person name="Misumi O."/>
            <person name="Shin-i T."/>
            <person name="Maruyama S."/>
            <person name="Takahara M."/>
            <person name="Miyagishima S."/>
            <person name="Mori T."/>
            <person name="Nishida K."/>
            <person name="Yagisawa F."/>
            <person name="Nishida K."/>
            <person name="Yoshida Y."/>
            <person name="Nishimura Y."/>
            <person name="Nakao S."/>
            <person name="Kobayashi T."/>
            <person name="Momoyama Y."/>
            <person name="Higashiyama T."/>
            <person name="Minoda A."/>
            <person name="Sano M."/>
            <person name="Nomoto H."/>
            <person name="Oishi K."/>
            <person name="Hayashi H."/>
            <person name="Ohta F."/>
            <person name="Nishizaka S."/>
            <person name="Haga S."/>
            <person name="Miura S."/>
            <person name="Morishita T."/>
            <person name="Kabeya Y."/>
            <person name="Terasawa K."/>
            <person name="Suzuki Y."/>
            <person name="Ishii Y."/>
            <person name="Asakawa S."/>
            <person name="Takano H."/>
            <person name="Ohta N."/>
            <person name="Kuroiwa H."/>
            <person name="Tanaka K."/>
            <person name="Shimizu N."/>
            <person name="Sugano S."/>
            <person name="Sato N."/>
            <person name="Nozaki H."/>
            <person name="Ogasawara N."/>
            <person name="Kohara Y."/>
            <person name="Kuroiwa T."/>
        </authorList>
    </citation>
    <scope>NUCLEOTIDE SEQUENCE [LARGE SCALE GENOMIC DNA]</scope>
    <source>
        <strain evidence="3 4">10D</strain>
    </source>
</reference>
<keyword evidence="4" id="KW-1185">Reference proteome</keyword>
<feature type="domain" description="WLM" evidence="2">
    <location>
        <begin position="1"/>
        <end position="215"/>
    </location>
</feature>
<feature type="region of interest" description="Disordered" evidence="1">
    <location>
        <begin position="75"/>
        <end position="102"/>
    </location>
</feature>
<dbReference type="KEGG" id="cme:CYME_CMS048C"/>
<evidence type="ECO:0000259" key="2">
    <source>
        <dbReference type="PROSITE" id="PS51397"/>
    </source>
</evidence>
<dbReference type="Pfam" id="PF08325">
    <property type="entry name" value="WLM"/>
    <property type="match status" value="2"/>
</dbReference>
<dbReference type="InterPro" id="IPR013536">
    <property type="entry name" value="WLM_dom"/>
</dbReference>
<sequence length="338" mass="37747">MFADIRILQREPDSHVAFELLFRAAEAVQELMQRRKWVVGVLREFLPRGSQLLGLNINGGRVICIRLRKHRSGGCRRQSRAARTDHQREERSLTGAPQRVRGLSDIPGTSASNFFAYEEILGTLLHELVHIEISAHNRAFYALLETLWEEVRWSARSGLYGPVHRLSPRGCGDGSCGSRPVLASAPATPGTIALLDCHPEQRRNLLLKAVLRRLEQQRPDPHDATRYSDESQGALALVNWNRPPVIQVAENDPSGLEERVVALESEERTRFSESATCLEQGDTCQVIQVVDLTVEDADDTLECIDLCATDDEENDERTARAAAAAADDDDDDDDHDRA</sequence>
<dbReference type="OrthoDB" id="3105at2759"/>
<evidence type="ECO:0000313" key="4">
    <source>
        <dbReference type="Proteomes" id="UP000007014"/>
    </source>
</evidence>
<gene>
    <name evidence="3" type="ORF">CYME_CMS048C</name>
</gene>